<sequence>MITLLILAGSGLAILALIGLNAWLGGWTPSRIDSLDAALERFRRDYLDIAPAGSVLSSDGKAVLIADANSASTGMVIAQGDILVSRLVAPEDVAEARPDGASLMIRFRDFTFPSTRIELADDAEAARWAARLQGAH</sequence>
<proteinExistence type="predicted"/>
<organism evidence="1 2">
    <name type="scientific">Hyphobacterium lacteum</name>
    <dbReference type="NCBI Taxonomy" id="3116575"/>
    <lineage>
        <taxon>Bacteria</taxon>
        <taxon>Pseudomonadati</taxon>
        <taxon>Pseudomonadota</taxon>
        <taxon>Alphaproteobacteria</taxon>
        <taxon>Maricaulales</taxon>
        <taxon>Maricaulaceae</taxon>
        <taxon>Hyphobacterium</taxon>
    </lineage>
</organism>
<dbReference type="Proteomes" id="UP001354971">
    <property type="component" value="Unassembled WGS sequence"/>
</dbReference>
<reference evidence="1 2" key="1">
    <citation type="submission" date="2024-01" db="EMBL/GenBank/DDBJ databases">
        <title>Hyphobacterium bacterium isolated from marine sediment.</title>
        <authorList>
            <person name="Zhao S."/>
        </authorList>
    </citation>
    <scope>NUCLEOTIDE SEQUENCE [LARGE SCALE GENOMIC DNA]</scope>
    <source>
        <strain evidence="2">HN65</strain>
    </source>
</reference>
<name>A0ABU7LNU8_9PROT</name>
<dbReference type="RefSeq" id="WP_330198251.1">
    <property type="nucleotide sequence ID" value="NZ_JAZDRP010000002.1"/>
</dbReference>
<accession>A0ABU7LNU8</accession>
<evidence type="ECO:0000313" key="1">
    <source>
        <dbReference type="EMBL" id="MEE2525590.1"/>
    </source>
</evidence>
<evidence type="ECO:0000313" key="2">
    <source>
        <dbReference type="Proteomes" id="UP001354971"/>
    </source>
</evidence>
<comment type="caution">
    <text evidence="1">The sequence shown here is derived from an EMBL/GenBank/DDBJ whole genome shotgun (WGS) entry which is preliminary data.</text>
</comment>
<dbReference type="EMBL" id="JAZDRP010000002">
    <property type="protein sequence ID" value="MEE2525590.1"/>
    <property type="molecule type" value="Genomic_DNA"/>
</dbReference>
<keyword evidence="2" id="KW-1185">Reference proteome</keyword>
<protein>
    <submittedName>
        <fullName evidence="1">Uncharacterized protein</fullName>
    </submittedName>
</protein>
<gene>
    <name evidence="1" type="ORF">V0U79_04370</name>
</gene>